<accession>X1ECE4</accession>
<evidence type="ECO:0000313" key="1">
    <source>
        <dbReference type="EMBL" id="GAH14814.1"/>
    </source>
</evidence>
<sequence length="52" mass="5754">MVASDFTSLEPCLTAHFTNDPFVKYAVSEGIGKVPYIHESGVLMIDDVYLMT</sequence>
<gene>
    <name evidence="1" type="ORF">S01H4_54664</name>
</gene>
<proteinExistence type="predicted"/>
<reference evidence="1" key="1">
    <citation type="journal article" date="2014" name="Front. Microbiol.">
        <title>High frequency of phylogenetically diverse reductive dehalogenase-homologous genes in deep subseafloor sedimentary metagenomes.</title>
        <authorList>
            <person name="Kawai M."/>
            <person name="Futagami T."/>
            <person name="Toyoda A."/>
            <person name="Takaki Y."/>
            <person name="Nishi S."/>
            <person name="Hori S."/>
            <person name="Arai W."/>
            <person name="Tsubouchi T."/>
            <person name="Morono Y."/>
            <person name="Uchiyama I."/>
            <person name="Ito T."/>
            <person name="Fujiyama A."/>
            <person name="Inagaki F."/>
            <person name="Takami H."/>
        </authorList>
    </citation>
    <scope>NUCLEOTIDE SEQUENCE</scope>
    <source>
        <strain evidence="1">Expedition CK06-06</strain>
    </source>
</reference>
<name>X1ECE4_9ZZZZ</name>
<dbReference type="EMBL" id="BART01031475">
    <property type="protein sequence ID" value="GAH14814.1"/>
    <property type="molecule type" value="Genomic_DNA"/>
</dbReference>
<organism evidence="1">
    <name type="scientific">marine sediment metagenome</name>
    <dbReference type="NCBI Taxonomy" id="412755"/>
    <lineage>
        <taxon>unclassified sequences</taxon>
        <taxon>metagenomes</taxon>
        <taxon>ecological metagenomes</taxon>
    </lineage>
</organism>
<comment type="caution">
    <text evidence="1">The sequence shown here is derived from an EMBL/GenBank/DDBJ whole genome shotgun (WGS) entry which is preliminary data.</text>
</comment>
<feature type="non-terminal residue" evidence="1">
    <location>
        <position position="52"/>
    </location>
</feature>
<protein>
    <submittedName>
        <fullName evidence="1">Uncharacterized protein</fullName>
    </submittedName>
</protein>
<dbReference type="AlphaFoldDB" id="X1ECE4"/>